<dbReference type="Gene3D" id="1.25.40.20">
    <property type="entry name" value="Ankyrin repeat-containing domain"/>
    <property type="match status" value="1"/>
</dbReference>
<dbReference type="PANTHER" id="PTHR24148:SF64">
    <property type="entry name" value="HETEROKARYON INCOMPATIBILITY DOMAIN-CONTAINING PROTEIN"/>
    <property type="match status" value="1"/>
</dbReference>
<dbReference type="PANTHER" id="PTHR24148">
    <property type="entry name" value="ANKYRIN REPEAT DOMAIN-CONTAINING PROTEIN 39 HOMOLOG-RELATED"/>
    <property type="match status" value="1"/>
</dbReference>
<dbReference type="RefSeq" id="XP_040691486.1">
    <property type="nucleotide sequence ID" value="XM_040830751.1"/>
</dbReference>
<accession>A0A1L9RSA3</accession>
<dbReference type="InterPro" id="IPR010730">
    <property type="entry name" value="HET"/>
</dbReference>
<dbReference type="STRING" id="1073089.A0A1L9RSA3"/>
<dbReference type="GeneID" id="63746599"/>
<dbReference type="InterPro" id="IPR052895">
    <property type="entry name" value="HetReg/Transcr_Mod"/>
</dbReference>
<evidence type="ECO:0000256" key="1">
    <source>
        <dbReference type="PROSITE-ProRule" id="PRU00023"/>
    </source>
</evidence>
<dbReference type="Pfam" id="PF12796">
    <property type="entry name" value="Ank_2"/>
    <property type="match status" value="1"/>
</dbReference>
<dbReference type="PROSITE" id="PS50088">
    <property type="entry name" value="ANK_REPEAT"/>
    <property type="match status" value="1"/>
</dbReference>
<dbReference type="Proteomes" id="UP000184383">
    <property type="component" value="Unassembled WGS sequence"/>
</dbReference>
<evidence type="ECO:0000313" key="4">
    <source>
        <dbReference type="Proteomes" id="UP000184383"/>
    </source>
</evidence>
<reference evidence="4" key="1">
    <citation type="journal article" date="2017" name="Genome Biol.">
        <title>Comparative genomics reveals high biological diversity and specific adaptations in the industrially and medically important fungal genus Aspergillus.</title>
        <authorList>
            <person name="de Vries R.P."/>
            <person name="Riley R."/>
            <person name="Wiebenga A."/>
            <person name="Aguilar-Osorio G."/>
            <person name="Amillis S."/>
            <person name="Uchima C.A."/>
            <person name="Anderluh G."/>
            <person name="Asadollahi M."/>
            <person name="Askin M."/>
            <person name="Barry K."/>
            <person name="Battaglia E."/>
            <person name="Bayram O."/>
            <person name="Benocci T."/>
            <person name="Braus-Stromeyer S.A."/>
            <person name="Caldana C."/>
            <person name="Canovas D."/>
            <person name="Cerqueira G.C."/>
            <person name="Chen F."/>
            <person name="Chen W."/>
            <person name="Choi C."/>
            <person name="Clum A."/>
            <person name="Dos Santos R.A."/>
            <person name="Damasio A.R."/>
            <person name="Diallinas G."/>
            <person name="Emri T."/>
            <person name="Fekete E."/>
            <person name="Flipphi M."/>
            <person name="Freyberg S."/>
            <person name="Gallo A."/>
            <person name="Gournas C."/>
            <person name="Habgood R."/>
            <person name="Hainaut M."/>
            <person name="Harispe M.L."/>
            <person name="Henrissat B."/>
            <person name="Hilden K.S."/>
            <person name="Hope R."/>
            <person name="Hossain A."/>
            <person name="Karabika E."/>
            <person name="Karaffa L."/>
            <person name="Karanyi Z."/>
            <person name="Krasevec N."/>
            <person name="Kuo A."/>
            <person name="Kusch H."/>
            <person name="LaButti K."/>
            <person name="Lagendijk E.L."/>
            <person name="Lapidus A."/>
            <person name="Levasseur A."/>
            <person name="Lindquist E."/>
            <person name="Lipzen A."/>
            <person name="Logrieco A.F."/>
            <person name="MacCabe A."/>
            <person name="Maekelae M.R."/>
            <person name="Malavazi I."/>
            <person name="Melin P."/>
            <person name="Meyer V."/>
            <person name="Mielnichuk N."/>
            <person name="Miskei M."/>
            <person name="Molnar A.P."/>
            <person name="Mule G."/>
            <person name="Ngan C.Y."/>
            <person name="Orejas M."/>
            <person name="Orosz E."/>
            <person name="Ouedraogo J.P."/>
            <person name="Overkamp K.M."/>
            <person name="Park H.-S."/>
            <person name="Perrone G."/>
            <person name="Piumi F."/>
            <person name="Punt P.J."/>
            <person name="Ram A.F."/>
            <person name="Ramon A."/>
            <person name="Rauscher S."/>
            <person name="Record E."/>
            <person name="Riano-Pachon D.M."/>
            <person name="Robert V."/>
            <person name="Roehrig J."/>
            <person name="Ruller R."/>
            <person name="Salamov A."/>
            <person name="Salih N.S."/>
            <person name="Samson R.A."/>
            <person name="Sandor E."/>
            <person name="Sanguinetti M."/>
            <person name="Schuetze T."/>
            <person name="Sepcic K."/>
            <person name="Shelest E."/>
            <person name="Sherlock G."/>
            <person name="Sophianopoulou V."/>
            <person name="Squina F.M."/>
            <person name="Sun H."/>
            <person name="Susca A."/>
            <person name="Todd R.B."/>
            <person name="Tsang A."/>
            <person name="Unkles S.E."/>
            <person name="van de Wiele N."/>
            <person name="van Rossen-Uffink D."/>
            <person name="Oliveira J.V."/>
            <person name="Vesth T.C."/>
            <person name="Visser J."/>
            <person name="Yu J.-H."/>
            <person name="Zhou M."/>
            <person name="Andersen M.R."/>
            <person name="Archer D.B."/>
            <person name="Baker S.E."/>
            <person name="Benoit I."/>
            <person name="Brakhage A.A."/>
            <person name="Braus G.H."/>
            <person name="Fischer R."/>
            <person name="Frisvad J.C."/>
            <person name="Goldman G.H."/>
            <person name="Houbraken J."/>
            <person name="Oakley B."/>
            <person name="Pocsi I."/>
            <person name="Scazzocchio C."/>
            <person name="Seiboth B."/>
            <person name="vanKuyk P.A."/>
            <person name="Wortman J."/>
            <person name="Dyer P.S."/>
            <person name="Grigoriev I.V."/>
        </authorList>
    </citation>
    <scope>NUCLEOTIDE SEQUENCE [LARGE SCALE GENOMIC DNA]</scope>
    <source>
        <strain evidence="4">DTO 134E9</strain>
    </source>
</reference>
<dbReference type="SMART" id="SM00248">
    <property type="entry name" value="ANK"/>
    <property type="match status" value="2"/>
</dbReference>
<protein>
    <recommendedName>
        <fullName evidence="2">Heterokaryon incompatibility domain-containing protein</fullName>
    </recommendedName>
</protein>
<proteinExistence type="predicted"/>
<organism evidence="3 4">
    <name type="scientific">Aspergillus wentii DTO 134E9</name>
    <dbReference type="NCBI Taxonomy" id="1073089"/>
    <lineage>
        <taxon>Eukaryota</taxon>
        <taxon>Fungi</taxon>
        <taxon>Dikarya</taxon>
        <taxon>Ascomycota</taxon>
        <taxon>Pezizomycotina</taxon>
        <taxon>Eurotiomycetes</taxon>
        <taxon>Eurotiomycetidae</taxon>
        <taxon>Eurotiales</taxon>
        <taxon>Aspergillaceae</taxon>
        <taxon>Aspergillus</taxon>
        <taxon>Aspergillus subgen. Cremei</taxon>
    </lineage>
</organism>
<dbReference type="PROSITE" id="PS50297">
    <property type="entry name" value="ANK_REP_REGION"/>
    <property type="match status" value="1"/>
</dbReference>
<dbReference type="SUPFAM" id="SSF48403">
    <property type="entry name" value="Ankyrin repeat"/>
    <property type="match status" value="1"/>
</dbReference>
<dbReference type="VEuPathDB" id="FungiDB:ASPWEDRAFT_171272"/>
<evidence type="ECO:0000259" key="2">
    <source>
        <dbReference type="Pfam" id="PF06985"/>
    </source>
</evidence>
<keyword evidence="4" id="KW-1185">Reference proteome</keyword>
<evidence type="ECO:0000313" key="3">
    <source>
        <dbReference type="EMBL" id="OJJ37810.1"/>
    </source>
</evidence>
<dbReference type="Pfam" id="PF26639">
    <property type="entry name" value="Het-6_barrel"/>
    <property type="match status" value="1"/>
</dbReference>
<dbReference type="InterPro" id="IPR002110">
    <property type="entry name" value="Ankyrin_rpt"/>
</dbReference>
<dbReference type="Pfam" id="PF06985">
    <property type="entry name" value="HET"/>
    <property type="match status" value="1"/>
</dbReference>
<feature type="domain" description="Heterokaryon incompatibility" evidence="2">
    <location>
        <begin position="224"/>
        <end position="338"/>
    </location>
</feature>
<name>A0A1L9RSA3_ASPWE</name>
<dbReference type="InterPro" id="IPR036770">
    <property type="entry name" value="Ankyrin_rpt-contain_sf"/>
</dbReference>
<keyword evidence="1" id="KW-0040">ANK repeat</keyword>
<dbReference type="OrthoDB" id="2157530at2759"/>
<dbReference type="AlphaFoldDB" id="A0A1L9RSA3"/>
<dbReference type="EMBL" id="KV878211">
    <property type="protein sequence ID" value="OJJ37810.1"/>
    <property type="molecule type" value="Genomic_DNA"/>
</dbReference>
<gene>
    <name evidence="3" type="ORF">ASPWEDRAFT_171272</name>
</gene>
<sequence length="806" mass="90572">MSNQGFKYQPLPTPTSVRLVTLLDGDSDICVCDVPLIQLSINVVDLNDSPAFVALSYTWGSPFPPESDQSKAYGPMNNFPVVLDGEIFFVTKNLYEFLQQLKTGELDVDQRTEPYNKTGLIEAAENGDENYLMFWLGRGADLAAQDVFGETALHYAAENGHFEIVKTLVGAGSDVHMRDGKGRTPLDCAKLWECGQFAETIGYLERADIDELVGSTPQPLFHMDSRRFWIDAICINQNDIPERNAQVAIMSMIYTKASGVFVWLGVEDESTELAFGMIHYPDQPSMCLWYRDVAKSCSINSPADSVSKKGASEAALQYQAIVRFFTRSWFTRVWIIQEVALAKQIRVFCGRHEFIYFKLFEALHHPRLPSRINRRILAQALELARWKGFGGSELSILTDIRVRTSKYAFERSRVIPCHVREEGISLVPTWEDKLSLPLLASRVWSFRATDPRDKVFALIGASRLCEDPTHSIVADYSTSTVEVFTRFGQIFMQGAPNEPFQSWQTGACEVFERLEGLSFVQRNPHSPHSLDGRSLPSWVPDFTAPLVSPRLWSSRFAAGGICDNRDMILPGDDPCTLKLTGTLVDEIDYVEESTGEVTEIQFGPRSWLQFIAGLDLKYTPTGQSRVEALWQTLMAGYLSLTSKDPIGDARSSFRYFIQRALWADPSGTKEDKTKDINLVREFDDSNSLPSWEEVEQYGVAQDRIGKTDGAVKINNGDFDQAFTHFHLGRLLYRTKKGYLGLGPWHVHPGDEVWVISGTRTPFVLGKTSTPGSDTKSRRFIGETYVHGLMNGEASHDDHVFEPISLV</sequence>
<feature type="repeat" description="ANK" evidence="1">
    <location>
        <begin position="148"/>
        <end position="180"/>
    </location>
</feature>